<evidence type="ECO:0000259" key="2">
    <source>
        <dbReference type="Pfam" id="PF01636"/>
    </source>
</evidence>
<evidence type="ECO:0000313" key="3">
    <source>
        <dbReference type="EMBL" id="SMF93625.1"/>
    </source>
</evidence>
<organism evidence="3 4">
    <name type="scientific">Methylomagnum ishizawai</name>
    <dbReference type="NCBI Taxonomy" id="1760988"/>
    <lineage>
        <taxon>Bacteria</taxon>
        <taxon>Pseudomonadati</taxon>
        <taxon>Pseudomonadota</taxon>
        <taxon>Gammaproteobacteria</taxon>
        <taxon>Methylococcales</taxon>
        <taxon>Methylococcaceae</taxon>
        <taxon>Methylomagnum</taxon>
    </lineage>
</organism>
<dbReference type="RefSeq" id="WP_085210361.1">
    <property type="nucleotide sequence ID" value="NZ_FXAM01000001.1"/>
</dbReference>
<dbReference type="AlphaFoldDB" id="A0A1Y6D0X1"/>
<reference evidence="3 4" key="1">
    <citation type="submission" date="2016-12" db="EMBL/GenBank/DDBJ databases">
        <authorList>
            <person name="Song W.-J."/>
            <person name="Kurnit D.M."/>
        </authorList>
    </citation>
    <scope>NUCLEOTIDE SEQUENCE [LARGE SCALE GENOMIC DNA]</scope>
    <source>
        <strain evidence="3 4">175</strain>
    </source>
</reference>
<dbReference type="Pfam" id="PF01636">
    <property type="entry name" value="APH"/>
    <property type="match status" value="1"/>
</dbReference>
<dbReference type="Proteomes" id="UP000192923">
    <property type="component" value="Unassembled WGS sequence"/>
</dbReference>
<dbReference type="OrthoDB" id="526037at2"/>
<gene>
    <name evidence="3" type="ORF">SAMN02949497_0912</name>
</gene>
<dbReference type="InterPro" id="IPR011009">
    <property type="entry name" value="Kinase-like_dom_sf"/>
</dbReference>
<dbReference type="InterPro" id="IPR050249">
    <property type="entry name" value="Pseudomonas-type_ThrB"/>
</dbReference>
<dbReference type="PANTHER" id="PTHR21064:SF5">
    <property type="entry name" value="SLR1880 PROTEIN"/>
    <property type="match status" value="1"/>
</dbReference>
<proteinExistence type="predicted"/>
<dbReference type="Gene3D" id="3.90.1200.10">
    <property type="match status" value="1"/>
</dbReference>
<keyword evidence="3" id="KW-0808">Transferase</keyword>
<dbReference type="InterPro" id="IPR002575">
    <property type="entry name" value="Aminoglycoside_PTrfase"/>
</dbReference>
<dbReference type="GO" id="GO:0016301">
    <property type="term" value="F:kinase activity"/>
    <property type="evidence" value="ECO:0007669"/>
    <property type="project" value="UniProtKB-KW"/>
</dbReference>
<keyword evidence="4" id="KW-1185">Reference proteome</keyword>
<feature type="domain" description="Aminoglycoside phosphotransferase" evidence="2">
    <location>
        <begin position="33"/>
        <end position="287"/>
    </location>
</feature>
<dbReference type="PANTHER" id="PTHR21064">
    <property type="entry name" value="AMINOGLYCOSIDE PHOSPHOTRANSFERASE DOMAIN-CONTAINING PROTEIN-RELATED"/>
    <property type="match status" value="1"/>
</dbReference>
<accession>A0A1Y6D0X1</accession>
<sequence length="372" mass="40481">MTPSPCGPATTPPDLGSPPFQAAARFAPEPIATVEPLGRGLINATFLVATARRRFVLQRINARVFPDPVAIMANLRILTDHLRGTGANTPAHPLRLPGLLATVDGADFHRDGTGEYWRALDYIEDSRTLARLDHPAQAEAVGRALGRFHVLAGGIDPASMRDTLPGFHIAPQYLARFDAIAARPRPADGAALRAALDFVAARRDGLDVLEQAKRRGELIPRVVHGDPKLDNVLFDPEGRHAVGLVDLDTVKPGLIHYDLGDCLRSCCNRQGECERGGSARFDLDLCRAILEGYGAEARALLSPADHAYLYDAIRLLPLELGLRFLTDHLNGDVYFRVDAPGQNLERARAQFRLAESVERQEAAIRALTAGWA</sequence>
<dbReference type="STRING" id="1760988.SAMN02949497_0912"/>
<dbReference type="SUPFAM" id="SSF56112">
    <property type="entry name" value="Protein kinase-like (PK-like)"/>
    <property type="match status" value="1"/>
</dbReference>
<protein>
    <submittedName>
        <fullName evidence="3">Ser/Thr protein kinase RdoA involved in Cpx stress response, MazF antagonist</fullName>
    </submittedName>
</protein>
<keyword evidence="3" id="KW-0418">Kinase</keyword>
<evidence type="ECO:0000313" key="4">
    <source>
        <dbReference type="Proteomes" id="UP000192923"/>
    </source>
</evidence>
<feature type="region of interest" description="Disordered" evidence="1">
    <location>
        <begin position="1"/>
        <end position="20"/>
    </location>
</feature>
<evidence type="ECO:0000256" key="1">
    <source>
        <dbReference type="SAM" id="MobiDB-lite"/>
    </source>
</evidence>
<dbReference type="EMBL" id="FXAM01000001">
    <property type="protein sequence ID" value="SMF93625.1"/>
    <property type="molecule type" value="Genomic_DNA"/>
</dbReference>
<name>A0A1Y6D0X1_9GAMM</name>